<proteinExistence type="predicted"/>
<sequence length="192" mass="21768">MTAMMEEARELLPATAPSLCPPVYTARDYAKQMLIAGILLTIHNFEESLGFYWFKYPAWFQPPTWFPLAPPSNWEMITAIIIVTAIFWLAITSVAVSKKLVIKRFMLTAFVMVFMINTWVPHILGSIVFLTYFPGVVTAVILYLPAAYLMFPKLYKQFESRRTFLFTAAAAFGTALSWVGMAQGIAYIGFHI</sequence>
<feature type="transmembrane region" description="Helical" evidence="1">
    <location>
        <begin position="163"/>
        <end position="190"/>
    </location>
</feature>
<feature type="transmembrane region" description="Helical" evidence="1">
    <location>
        <begin position="34"/>
        <end position="54"/>
    </location>
</feature>
<feature type="transmembrane region" description="Helical" evidence="1">
    <location>
        <begin position="74"/>
        <end position="96"/>
    </location>
</feature>
<dbReference type="InterPro" id="IPR025671">
    <property type="entry name" value="HXXEE"/>
</dbReference>
<organism evidence="2 3">
    <name type="scientific">Paratrimastix pyriformis</name>
    <dbReference type="NCBI Taxonomy" id="342808"/>
    <lineage>
        <taxon>Eukaryota</taxon>
        <taxon>Metamonada</taxon>
        <taxon>Preaxostyla</taxon>
        <taxon>Paratrimastigidae</taxon>
        <taxon>Paratrimastix</taxon>
    </lineage>
</organism>
<evidence type="ECO:0000256" key="1">
    <source>
        <dbReference type="SAM" id="Phobius"/>
    </source>
</evidence>
<keyword evidence="1" id="KW-0812">Transmembrane</keyword>
<evidence type="ECO:0000313" key="2">
    <source>
        <dbReference type="EMBL" id="KAJ4461557.1"/>
    </source>
</evidence>
<feature type="transmembrane region" description="Helical" evidence="1">
    <location>
        <begin position="130"/>
        <end position="151"/>
    </location>
</feature>
<evidence type="ECO:0000313" key="3">
    <source>
        <dbReference type="Proteomes" id="UP001141327"/>
    </source>
</evidence>
<feature type="transmembrane region" description="Helical" evidence="1">
    <location>
        <begin position="105"/>
        <end position="124"/>
    </location>
</feature>
<keyword evidence="3" id="KW-1185">Reference proteome</keyword>
<protein>
    <recommendedName>
        <fullName evidence="4">HXXEE domain-containing protein</fullName>
    </recommendedName>
</protein>
<keyword evidence="1" id="KW-0472">Membrane</keyword>
<evidence type="ECO:0008006" key="4">
    <source>
        <dbReference type="Google" id="ProtNLM"/>
    </source>
</evidence>
<gene>
    <name evidence="2" type="ORF">PAPYR_2152</name>
</gene>
<accession>A0ABQ8USN9</accession>
<keyword evidence="1" id="KW-1133">Transmembrane helix</keyword>
<dbReference type="EMBL" id="JAPMOS010000007">
    <property type="protein sequence ID" value="KAJ4461557.1"/>
    <property type="molecule type" value="Genomic_DNA"/>
</dbReference>
<dbReference type="Proteomes" id="UP001141327">
    <property type="component" value="Unassembled WGS sequence"/>
</dbReference>
<reference evidence="2" key="1">
    <citation type="journal article" date="2022" name="bioRxiv">
        <title>Genomics of Preaxostyla Flagellates Illuminates Evolutionary Transitions and the Path Towards Mitochondrial Loss.</title>
        <authorList>
            <person name="Novak L.V.F."/>
            <person name="Treitli S.C."/>
            <person name="Pyrih J."/>
            <person name="Halakuc P."/>
            <person name="Pipaliya S.V."/>
            <person name="Vacek V."/>
            <person name="Brzon O."/>
            <person name="Soukal P."/>
            <person name="Eme L."/>
            <person name="Dacks J.B."/>
            <person name="Karnkowska A."/>
            <person name="Elias M."/>
            <person name="Hampl V."/>
        </authorList>
    </citation>
    <scope>NUCLEOTIDE SEQUENCE</scope>
    <source>
        <strain evidence="2">RCP-MX</strain>
    </source>
</reference>
<comment type="caution">
    <text evidence="2">The sequence shown here is derived from an EMBL/GenBank/DDBJ whole genome shotgun (WGS) entry which is preliminary data.</text>
</comment>
<dbReference type="Pfam" id="PF13787">
    <property type="entry name" value="HXXEE"/>
    <property type="match status" value="1"/>
</dbReference>
<name>A0ABQ8USN9_9EUKA</name>